<dbReference type="AlphaFoldDB" id="A0A8J8NJC1"/>
<accession>A0A8J8NJC1</accession>
<dbReference type="Proteomes" id="UP000785679">
    <property type="component" value="Unassembled WGS sequence"/>
</dbReference>
<keyword evidence="3" id="KW-1185">Reference proteome</keyword>
<organism evidence="2 3">
    <name type="scientific">Halteria grandinella</name>
    <dbReference type="NCBI Taxonomy" id="5974"/>
    <lineage>
        <taxon>Eukaryota</taxon>
        <taxon>Sar</taxon>
        <taxon>Alveolata</taxon>
        <taxon>Ciliophora</taxon>
        <taxon>Intramacronucleata</taxon>
        <taxon>Spirotrichea</taxon>
        <taxon>Stichotrichia</taxon>
        <taxon>Sporadotrichida</taxon>
        <taxon>Halteriidae</taxon>
        <taxon>Halteria</taxon>
    </lineage>
</organism>
<dbReference type="EMBL" id="RRYP01013854">
    <property type="protein sequence ID" value="TNV76291.1"/>
    <property type="molecule type" value="Genomic_DNA"/>
</dbReference>
<feature type="chain" id="PRO_5035212757" evidence="1">
    <location>
        <begin position="18"/>
        <end position="246"/>
    </location>
</feature>
<comment type="caution">
    <text evidence="2">The sequence shown here is derived from an EMBL/GenBank/DDBJ whole genome shotgun (WGS) entry which is preliminary data.</text>
</comment>
<proteinExistence type="predicted"/>
<sequence length="246" mass="27641">MKLTLLAVSLLAAAVSGQEEEQTFHLESTHEDFSLESSNPSEEHPRLSAYTQTATIFNQAGVLKIDYSLNGDAWWGTQHYAGVHATQTNFNFQRLALIISSSASASLTIEVFGYYKLTISASAEPFQWRPLEFQVTYYRFEALKPLLNLGVNFKVSSYLNILSTSLSISEQAKFVTTRSISQYIKTAAPTYPLIQPLASMVYGGGSRVDSFWKLSLIPQYFPAFVTSKYYGTQILYNHWLVGNYTF</sequence>
<feature type="signal peptide" evidence="1">
    <location>
        <begin position="1"/>
        <end position="17"/>
    </location>
</feature>
<evidence type="ECO:0000256" key="1">
    <source>
        <dbReference type="SAM" id="SignalP"/>
    </source>
</evidence>
<gene>
    <name evidence="2" type="ORF">FGO68_gene2507</name>
</gene>
<evidence type="ECO:0000313" key="2">
    <source>
        <dbReference type="EMBL" id="TNV76291.1"/>
    </source>
</evidence>
<reference evidence="2" key="1">
    <citation type="submission" date="2019-06" db="EMBL/GenBank/DDBJ databases">
        <authorList>
            <person name="Zheng W."/>
        </authorList>
    </citation>
    <scope>NUCLEOTIDE SEQUENCE</scope>
    <source>
        <strain evidence="2">QDHG01</strain>
    </source>
</reference>
<name>A0A8J8NJC1_HALGN</name>
<evidence type="ECO:0000313" key="3">
    <source>
        <dbReference type="Proteomes" id="UP000785679"/>
    </source>
</evidence>
<keyword evidence="1" id="KW-0732">Signal</keyword>
<protein>
    <submittedName>
        <fullName evidence="2">Uncharacterized protein</fullName>
    </submittedName>
</protein>